<accession>A0A2L2TK39</accession>
<reference evidence="3" key="1">
    <citation type="submission" date="2014-10" db="EMBL/GenBank/DDBJ databases">
        <authorList>
            <person name="King R."/>
        </authorList>
    </citation>
    <scope>NUCLEOTIDE SEQUENCE [LARGE SCALE GENOMIC DNA]</scope>
    <source>
        <strain evidence="3">A3/5</strain>
    </source>
</reference>
<keyword evidence="1" id="KW-0732">Signal</keyword>
<dbReference type="Proteomes" id="UP000245910">
    <property type="component" value="Chromosome III"/>
</dbReference>
<name>A0A2L2TK39_9HYPO</name>
<evidence type="ECO:0000313" key="2">
    <source>
        <dbReference type="EMBL" id="CEI70488.1"/>
    </source>
</evidence>
<evidence type="ECO:0000313" key="3">
    <source>
        <dbReference type="Proteomes" id="UP000245910"/>
    </source>
</evidence>
<evidence type="ECO:0000256" key="1">
    <source>
        <dbReference type="SAM" id="SignalP"/>
    </source>
</evidence>
<sequence length="82" mass="9260">MIAPVLKLAFSLAPASGTLTWQANASSKAKAWTKASQMAQLGYTDFMNVEKISQRWLTNKTMKAIRTHKSKKRQQMVFKRTA</sequence>
<organism evidence="2 3">
    <name type="scientific">Fusarium venenatum</name>
    <dbReference type="NCBI Taxonomy" id="56646"/>
    <lineage>
        <taxon>Eukaryota</taxon>
        <taxon>Fungi</taxon>
        <taxon>Dikarya</taxon>
        <taxon>Ascomycota</taxon>
        <taxon>Pezizomycotina</taxon>
        <taxon>Sordariomycetes</taxon>
        <taxon>Hypocreomycetidae</taxon>
        <taxon>Hypocreales</taxon>
        <taxon>Nectriaceae</taxon>
        <taxon>Fusarium</taxon>
    </lineage>
</organism>
<keyword evidence="3" id="KW-1185">Reference proteome</keyword>
<feature type="signal peptide" evidence="1">
    <location>
        <begin position="1"/>
        <end position="17"/>
    </location>
</feature>
<protein>
    <submittedName>
        <fullName evidence="2">Uncharacterized protein</fullName>
    </submittedName>
</protein>
<feature type="chain" id="PRO_5014901841" evidence="1">
    <location>
        <begin position="18"/>
        <end position="82"/>
    </location>
</feature>
<dbReference type="EMBL" id="LN649231">
    <property type="protein sequence ID" value="CEI70488.1"/>
    <property type="molecule type" value="Genomic_DNA"/>
</dbReference>
<dbReference type="AlphaFoldDB" id="A0A2L2TK39"/>
<proteinExistence type="predicted"/>